<dbReference type="Pfam" id="PF20411">
    <property type="entry name" value="DUF6697"/>
    <property type="match status" value="1"/>
</dbReference>
<gene>
    <name evidence="3" type="ORF">GYMLUDRAFT_758125</name>
</gene>
<keyword evidence="4" id="KW-1185">Reference proteome</keyword>
<evidence type="ECO:0000256" key="1">
    <source>
        <dbReference type="SAM" id="MobiDB-lite"/>
    </source>
</evidence>
<sequence length="141" mass="16180">MSLDEGDQEDVEPAARRKRGRVSTTAKHPKHDLDIKPKIKEEMLVDTATVDSRLAIAQCVTFNVTLELTLRNVHVSRRFISQTYGGSEVSAFPTIKQENLDKHGRENWMFWSVLESQACGTRRALLLIRRRTIFLAMDLRI</sequence>
<feature type="region of interest" description="Disordered" evidence="1">
    <location>
        <begin position="1"/>
        <end position="32"/>
    </location>
</feature>
<reference evidence="3 4" key="1">
    <citation type="submission" date="2014-04" db="EMBL/GenBank/DDBJ databases">
        <title>Evolutionary Origins and Diversification of the Mycorrhizal Mutualists.</title>
        <authorList>
            <consortium name="DOE Joint Genome Institute"/>
            <consortium name="Mycorrhizal Genomics Consortium"/>
            <person name="Kohler A."/>
            <person name="Kuo A."/>
            <person name="Nagy L.G."/>
            <person name="Floudas D."/>
            <person name="Copeland A."/>
            <person name="Barry K.W."/>
            <person name="Cichocki N."/>
            <person name="Veneault-Fourrey C."/>
            <person name="LaButti K."/>
            <person name="Lindquist E.A."/>
            <person name="Lipzen A."/>
            <person name="Lundell T."/>
            <person name="Morin E."/>
            <person name="Murat C."/>
            <person name="Riley R."/>
            <person name="Ohm R."/>
            <person name="Sun H."/>
            <person name="Tunlid A."/>
            <person name="Henrissat B."/>
            <person name="Grigoriev I.V."/>
            <person name="Hibbett D.S."/>
            <person name="Martin F."/>
        </authorList>
    </citation>
    <scope>NUCLEOTIDE SEQUENCE [LARGE SCALE GENOMIC DNA]</scope>
    <source>
        <strain evidence="3 4">FD-317 M1</strain>
    </source>
</reference>
<organism evidence="3 4">
    <name type="scientific">Collybiopsis luxurians FD-317 M1</name>
    <dbReference type="NCBI Taxonomy" id="944289"/>
    <lineage>
        <taxon>Eukaryota</taxon>
        <taxon>Fungi</taxon>
        <taxon>Dikarya</taxon>
        <taxon>Basidiomycota</taxon>
        <taxon>Agaricomycotina</taxon>
        <taxon>Agaricomycetes</taxon>
        <taxon>Agaricomycetidae</taxon>
        <taxon>Agaricales</taxon>
        <taxon>Marasmiineae</taxon>
        <taxon>Omphalotaceae</taxon>
        <taxon>Collybiopsis</taxon>
        <taxon>Collybiopsis luxurians</taxon>
    </lineage>
</organism>
<feature type="compositionally biased region" description="Acidic residues" evidence="1">
    <location>
        <begin position="1"/>
        <end position="12"/>
    </location>
</feature>
<dbReference type="Proteomes" id="UP000053593">
    <property type="component" value="Unassembled WGS sequence"/>
</dbReference>
<feature type="domain" description="DUF6697" evidence="2">
    <location>
        <begin position="75"/>
        <end position="112"/>
    </location>
</feature>
<dbReference type="InterPro" id="IPR046520">
    <property type="entry name" value="DUF6697"/>
</dbReference>
<dbReference type="OrthoDB" id="3176940at2759"/>
<dbReference type="AlphaFoldDB" id="A0A0D0B2M1"/>
<accession>A0A0D0B2M1</accession>
<dbReference type="EMBL" id="KN834791">
    <property type="protein sequence ID" value="KIK57405.1"/>
    <property type="molecule type" value="Genomic_DNA"/>
</dbReference>
<dbReference type="HOGENOM" id="CLU_1825498_0_0_1"/>
<evidence type="ECO:0000313" key="4">
    <source>
        <dbReference type="Proteomes" id="UP000053593"/>
    </source>
</evidence>
<protein>
    <recommendedName>
        <fullName evidence="2">DUF6697 domain-containing protein</fullName>
    </recommendedName>
</protein>
<proteinExistence type="predicted"/>
<name>A0A0D0B2M1_9AGAR</name>
<evidence type="ECO:0000313" key="3">
    <source>
        <dbReference type="EMBL" id="KIK57405.1"/>
    </source>
</evidence>
<evidence type="ECO:0000259" key="2">
    <source>
        <dbReference type="Pfam" id="PF20411"/>
    </source>
</evidence>